<keyword evidence="3" id="KW-1185">Reference proteome</keyword>
<proteinExistence type="predicted"/>
<sequence>MVGTNIPWLGALPRPVPLAPPLLMNRRGFCICRTYVIPVWEVYYNGDVSSSLVNLRKSDVSPPQPGGYQNRHESVNGQSGSSGFNVNKQTRNLSIHGVYPPAVAIW</sequence>
<comment type="caution">
    <text evidence="2">The sequence shown here is derived from an EMBL/GenBank/DDBJ whole genome shotgun (WGS) entry which is preliminary data.</text>
</comment>
<feature type="compositionally biased region" description="Polar residues" evidence="1">
    <location>
        <begin position="75"/>
        <end position="87"/>
    </location>
</feature>
<accession>A0A4Y2TU20</accession>
<dbReference type="Proteomes" id="UP000499080">
    <property type="component" value="Unassembled WGS sequence"/>
</dbReference>
<reference evidence="2 3" key="1">
    <citation type="journal article" date="2019" name="Sci. Rep.">
        <title>Orb-weaving spider Araneus ventricosus genome elucidates the spidroin gene catalogue.</title>
        <authorList>
            <person name="Kono N."/>
            <person name="Nakamura H."/>
            <person name="Ohtoshi R."/>
            <person name="Moran D.A.P."/>
            <person name="Shinohara A."/>
            <person name="Yoshida Y."/>
            <person name="Fujiwara M."/>
            <person name="Mori M."/>
            <person name="Tomita M."/>
            <person name="Arakawa K."/>
        </authorList>
    </citation>
    <scope>NUCLEOTIDE SEQUENCE [LARGE SCALE GENOMIC DNA]</scope>
</reference>
<protein>
    <submittedName>
        <fullName evidence="2">Uncharacterized protein</fullName>
    </submittedName>
</protein>
<evidence type="ECO:0000313" key="3">
    <source>
        <dbReference type="Proteomes" id="UP000499080"/>
    </source>
</evidence>
<name>A0A4Y2TU20_ARAVE</name>
<evidence type="ECO:0000256" key="1">
    <source>
        <dbReference type="SAM" id="MobiDB-lite"/>
    </source>
</evidence>
<feature type="region of interest" description="Disordered" evidence="1">
    <location>
        <begin position="56"/>
        <end position="87"/>
    </location>
</feature>
<gene>
    <name evidence="2" type="ORF">AVEN_202779_1</name>
</gene>
<dbReference type="EMBL" id="BGPR01030267">
    <property type="protein sequence ID" value="GBO02686.1"/>
    <property type="molecule type" value="Genomic_DNA"/>
</dbReference>
<evidence type="ECO:0000313" key="2">
    <source>
        <dbReference type="EMBL" id="GBO02686.1"/>
    </source>
</evidence>
<dbReference type="AlphaFoldDB" id="A0A4Y2TU20"/>
<organism evidence="2 3">
    <name type="scientific">Araneus ventricosus</name>
    <name type="common">Orbweaver spider</name>
    <name type="synonym">Epeira ventricosa</name>
    <dbReference type="NCBI Taxonomy" id="182803"/>
    <lineage>
        <taxon>Eukaryota</taxon>
        <taxon>Metazoa</taxon>
        <taxon>Ecdysozoa</taxon>
        <taxon>Arthropoda</taxon>
        <taxon>Chelicerata</taxon>
        <taxon>Arachnida</taxon>
        <taxon>Araneae</taxon>
        <taxon>Araneomorphae</taxon>
        <taxon>Entelegynae</taxon>
        <taxon>Araneoidea</taxon>
        <taxon>Araneidae</taxon>
        <taxon>Araneus</taxon>
    </lineage>
</organism>